<dbReference type="Proteomes" id="UP000824192">
    <property type="component" value="Unassembled WGS sequence"/>
</dbReference>
<organism evidence="1 2">
    <name type="scientific">Candidatus Flavonifractor merdipullorum</name>
    <dbReference type="NCBI Taxonomy" id="2838590"/>
    <lineage>
        <taxon>Bacteria</taxon>
        <taxon>Bacillati</taxon>
        <taxon>Bacillota</taxon>
        <taxon>Clostridia</taxon>
        <taxon>Eubacteriales</taxon>
        <taxon>Oscillospiraceae</taxon>
        <taxon>Flavonifractor</taxon>
    </lineage>
</organism>
<gene>
    <name evidence="1" type="ORF">H9868_08080</name>
</gene>
<proteinExistence type="predicted"/>
<sequence length="108" mass="12025">MFGAPVLSAALFDSDVCYLSYADRAAGVSWDHAKANFEDEEGYTDGYEQTFPSELPALFPQSSGEALRAIWDREEEVFADDRMYDLLSSLGLPMVYGEDSFPEGYTVL</sequence>
<reference evidence="1" key="2">
    <citation type="submission" date="2021-04" db="EMBL/GenBank/DDBJ databases">
        <authorList>
            <person name="Gilroy R."/>
        </authorList>
    </citation>
    <scope>NUCLEOTIDE SEQUENCE</scope>
    <source>
        <strain evidence="1">ChiGjej6B6-1540</strain>
    </source>
</reference>
<accession>A0A9D1UNQ8</accession>
<dbReference type="AlphaFoldDB" id="A0A9D1UNQ8"/>
<protein>
    <submittedName>
        <fullName evidence="1">Uncharacterized protein</fullName>
    </submittedName>
</protein>
<name>A0A9D1UNQ8_9FIRM</name>
<evidence type="ECO:0000313" key="2">
    <source>
        <dbReference type="Proteomes" id="UP000824192"/>
    </source>
</evidence>
<comment type="caution">
    <text evidence="1">The sequence shown here is derived from an EMBL/GenBank/DDBJ whole genome shotgun (WGS) entry which is preliminary data.</text>
</comment>
<evidence type="ECO:0000313" key="1">
    <source>
        <dbReference type="EMBL" id="HIW94482.1"/>
    </source>
</evidence>
<reference evidence="1" key="1">
    <citation type="journal article" date="2021" name="PeerJ">
        <title>Extensive microbial diversity within the chicken gut microbiome revealed by metagenomics and culture.</title>
        <authorList>
            <person name="Gilroy R."/>
            <person name="Ravi A."/>
            <person name="Getino M."/>
            <person name="Pursley I."/>
            <person name="Horton D.L."/>
            <person name="Alikhan N.F."/>
            <person name="Baker D."/>
            <person name="Gharbi K."/>
            <person name="Hall N."/>
            <person name="Watson M."/>
            <person name="Adriaenssens E.M."/>
            <person name="Foster-Nyarko E."/>
            <person name="Jarju S."/>
            <person name="Secka A."/>
            <person name="Antonio M."/>
            <person name="Oren A."/>
            <person name="Chaudhuri R.R."/>
            <person name="La Ragione R."/>
            <person name="Hildebrand F."/>
            <person name="Pallen M.J."/>
        </authorList>
    </citation>
    <scope>NUCLEOTIDE SEQUENCE</scope>
    <source>
        <strain evidence="1">ChiGjej6B6-1540</strain>
    </source>
</reference>
<dbReference type="EMBL" id="DXGA01000171">
    <property type="protein sequence ID" value="HIW94482.1"/>
    <property type="molecule type" value="Genomic_DNA"/>
</dbReference>